<evidence type="ECO:0000256" key="1">
    <source>
        <dbReference type="SAM" id="SignalP"/>
    </source>
</evidence>
<feature type="signal peptide" evidence="1">
    <location>
        <begin position="1"/>
        <end position="25"/>
    </location>
</feature>
<accession>A0A7I8VG76</accession>
<keyword evidence="3" id="KW-1185">Reference proteome</keyword>
<gene>
    <name evidence="2" type="ORF">DGYR_LOCUS3782</name>
</gene>
<protein>
    <submittedName>
        <fullName evidence="2">DgyrCDS4021</fullName>
    </submittedName>
</protein>
<dbReference type="Proteomes" id="UP000549394">
    <property type="component" value="Unassembled WGS sequence"/>
</dbReference>
<evidence type="ECO:0000313" key="3">
    <source>
        <dbReference type="Proteomes" id="UP000549394"/>
    </source>
</evidence>
<reference evidence="2 3" key="1">
    <citation type="submission" date="2020-08" db="EMBL/GenBank/DDBJ databases">
        <authorList>
            <person name="Hejnol A."/>
        </authorList>
    </citation>
    <scope>NUCLEOTIDE SEQUENCE [LARGE SCALE GENOMIC DNA]</scope>
</reference>
<name>A0A7I8VG76_9ANNE</name>
<comment type="caution">
    <text evidence="2">The sequence shown here is derived from an EMBL/GenBank/DDBJ whole genome shotgun (WGS) entry which is preliminary data.</text>
</comment>
<organism evidence="2 3">
    <name type="scientific">Dimorphilus gyrociliatus</name>
    <dbReference type="NCBI Taxonomy" id="2664684"/>
    <lineage>
        <taxon>Eukaryota</taxon>
        <taxon>Metazoa</taxon>
        <taxon>Spiralia</taxon>
        <taxon>Lophotrochozoa</taxon>
        <taxon>Annelida</taxon>
        <taxon>Polychaeta</taxon>
        <taxon>Polychaeta incertae sedis</taxon>
        <taxon>Dinophilidae</taxon>
        <taxon>Dimorphilus</taxon>
    </lineage>
</organism>
<dbReference type="AlphaFoldDB" id="A0A7I8VG76"/>
<proteinExistence type="predicted"/>
<sequence length="98" mass="11524">MESFQRRMLLNVILLILLTNCVTKGEKRQPHLSVDAHLQSIADMLGNPRKVEETNGMKAWLNRLGKRWINTPQLNRNEDGFEGFNEQFKKRKLLQDVY</sequence>
<keyword evidence="1" id="KW-0732">Signal</keyword>
<dbReference type="EMBL" id="CAJFCJ010000005">
    <property type="protein sequence ID" value="CAD5114995.1"/>
    <property type="molecule type" value="Genomic_DNA"/>
</dbReference>
<feature type="chain" id="PRO_5029729521" evidence="1">
    <location>
        <begin position="26"/>
        <end position="98"/>
    </location>
</feature>
<evidence type="ECO:0000313" key="2">
    <source>
        <dbReference type="EMBL" id="CAD5114995.1"/>
    </source>
</evidence>